<evidence type="ECO:0000256" key="3">
    <source>
        <dbReference type="ARBA" id="ARBA00022692"/>
    </source>
</evidence>
<dbReference type="Pfam" id="PF02365">
    <property type="entry name" value="NAM"/>
    <property type="match status" value="1"/>
</dbReference>
<keyword evidence="6" id="KW-0238">DNA-binding</keyword>
<name>A0A426YFZ4_ENSVE</name>
<dbReference type="GO" id="GO:0006355">
    <property type="term" value="P:regulation of DNA-templated transcription"/>
    <property type="evidence" value="ECO:0007669"/>
    <property type="project" value="InterPro"/>
</dbReference>
<evidence type="ECO:0000256" key="2">
    <source>
        <dbReference type="ARBA" id="ARBA00004167"/>
    </source>
</evidence>
<keyword evidence="3 12" id="KW-0812">Transmembrane</keyword>
<dbReference type="SUPFAM" id="SSF101941">
    <property type="entry name" value="NAC domain"/>
    <property type="match status" value="1"/>
</dbReference>
<evidence type="ECO:0000256" key="5">
    <source>
        <dbReference type="ARBA" id="ARBA00023015"/>
    </source>
</evidence>
<dbReference type="GO" id="GO:0016020">
    <property type="term" value="C:membrane"/>
    <property type="evidence" value="ECO:0007669"/>
    <property type="project" value="UniProtKB-SubCell"/>
</dbReference>
<dbReference type="EMBL" id="AMZH03012630">
    <property type="protein sequence ID" value="RRT50674.1"/>
    <property type="molecule type" value="Genomic_DNA"/>
</dbReference>
<evidence type="ECO:0000256" key="9">
    <source>
        <dbReference type="ARBA" id="ARBA00023163"/>
    </source>
</evidence>
<dbReference type="Proteomes" id="UP000287651">
    <property type="component" value="Unassembled WGS sequence"/>
</dbReference>
<keyword evidence="10" id="KW-0539">Nucleus</keyword>
<dbReference type="PANTHER" id="PTHR31744:SF216">
    <property type="entry name" value="NAC TRANSCRIPTION FACTOR"/>
    <property type="match status" value="1"/>
</dbReference>
<feature type="region of interest" description="Disordered" evidence="11">
    <location>
        <begin position="533"/>
        <end position="553"/>
    </location>
</feature>
<sequence>MFTGSVGKKRSREFLRGGGGEMQICGIFSGNRDQRQIKPFSDLKTRTSLITVGAEREIALRRLTWSTADLPKTIAREGRRQEMGDDGFSLGESRRWPPGFRFHPTDVELVLYYLKRKICGRRVKLPVIGEVDVYKWEPWELPVLKSGDTQWYFFSPRDRKYPNGSRSNRATKFGYWKATGKDRTISQNSKATGNKKTLVYYHGRAPKGERTDWVMHEYTLDDQVLLSYDNVFRKSGPGPKNGEQYGAPFREEEWVDEAADESFKSQDDIELSRNQENIEAPITEPLHHLTSSGVLHDAGNTLPINALEDLLLKLSQEQDMVGEFLEHSAYISEVSVEDVETEAGKQNFGPPSTETTISFEDDSTRCELSILEASFQVAEPHSCFVQPVDNPEMTSLTYNSHQKSPEETHEEFLEIKDFNEPESVIWSENNSSNRDQTDGPDGFYDSYDYFDDPLSFYNDFEPPGFPAQNSYLDSFGDDGVLNESYHVLTNLWEHNQVSGFSNADTNQIFMASPASENAFINRALERVSSFRSGQVGVHGPNTTTGEHAAASRRRGDRRNGGVLFISLLVGLGAVLWVLTVGATITVFKGFLARFNSS</sequence>
<evidence type="ECO:0000256" key="12">
    <source>
        <dbReference type="SAM" id="Phobius"/>
    </source>
</evidence>
<evidence type="ECO:0000313" key="14">
    <source>
        <dbReference type="EMBL" id="RRT50674.1"/>
    </source>
</evidence>
<keyword evidence="7 12" id="KW-0472">Membrane</keyword>
<evidence type="ECO:0000256" key="8">
    <source>
        <dbReference type="ARBA" id="ARBA00023159"/>
    </source>
</evidence>
<dbReference type="PANTHER" id="PTHR31744">
    <property type="entry name" value="PROTEIN CUP-SHAPED COTYLEDON 2-RELATED"/>
    <property type="match status" value="1"/>
</dbReference>
<dbReference type="GO" id="GO:0005634">
    <property type="term" value="C:nucleus"/>
    <property type="evidence" value="ECO:0007669"/>
    <property type="project" value="UniProtKB-SubCell"/>
</dbReference>
<dbReference type="GO" id="GO:0000976">
    <property type="term" value="F:transcription cis-regulatory region binding"/>
    <property type="evidence" value="ECO:0007669"/>
    <property type="project" value="UniProtKB-ARBA"/>
</dbReference>
<dbReference type="PROSITE" id="PS51005">
    <property type="entry name" value="NAC"/>
    <property type="match status" value="1"/>
</dbReference>
<dbReference type="AlphaFoldDB" id="A0A426YFZ4"/>
<evidence type="ECO:0000256" key="10">
    <source>
        <dbReference type="ARBA" id="ARBA00023242"/>
    </source>
</evidence>
<proteinExistence type="predicted"/>
<feature type="transmembrane region" description="Helical" evidence="12">
    <location>
        <begin position="562"/>
        <end position="587"/>
    </location>
</feature>
<keyword evidence="9" id="KW-0804">Transcription</keyword>
<dbReference type="InterPro" id="IPR003441">
    <property type="entry name" value="NAC-dom"/>
</dbReference>
<evidence type="ECO:0000313" key="15">
    <source>
        <dbReference type="Proteomes" id="UP000287651"/>
    </source>
</evidence>
<dbReference type="InterPro" id="IPR036093">
    <property type="entry name" value="NAC_dom_sf"/>
</dbReference>
<evidence type="ECO:0000256" key="6">
    <source>
        <dbReference type="ARBA" id="ARBA00023125"/>
    </source>
</evidence>
<keyword evidence="5" id="KW-0805">Transcription regulation</keyword>
<evidence type="ECO:0000256" key="7">
    <source>
        <dbReference type="ARBA" id="ARBA00023136"/>
    </source>
</evidence>
<evidence type="ECO:0000256" key="11">
    <source>
        <dbReference type="SAM" id="MobiDB-lite"/>
    </source>
</evidence>
<reference evidence="14 15" key="1">
    <citation type="journal article" date="2014" name="Agronomy (Basel)">
        <title>A Draft Genome Sequence for Ensete ventricosum, the Drought-Tolerant Tree Against Hunger.</title>
        <authorList>
            <person name="Harrison J."/>
            <person name="Moore K.A."/>
            <person name="Paszkiewicz K."/>
            <person name="Jones T."/>
            <person name="Grant M."/>
            <person name="Ambacheew D."/>
            <person name="Muzemil S."/>
            <person name="Studholme D.J."/>
        </authorList>
    </citation>
    <scope>NUCLEOTIDE SEQUENCE [LARGE SCALE GENOMIC DNA]</scope>
</reference>
<evidence type="ECO:0000256" key="1">
    <source>
        <dbReference type="ARBA" id="ARBA00004123"/>
    </source>
</evidence>
<gene>
    <name evidence="14" type="ORF">B296_00022664</name>
</gene>
<comment type="caution">
    <text evidence="14">The sequence shown here is derived from an EMBL/GenBank/DDBJ whole genome shotgun (WGS) entry which is preliminary data.</text>
</comment>
<comment type="subcellular location">
    <subcellularLocation>
        <location evidence="2">Membrane</location>
        <topology evidence="2">Single-pass membrane protein</topology>
    </subcellularLocation>
    <subcellularLocation>
        <location evidence="1">Nucleus</location>
    </subcellularLocation>
</comment>
<evidence type="ECO:0000256" key="4">
    <source>
        <dbReference type="ARBA" id="ARBA00022989"/>
    </source>
</evidence>
<keyword evidence="4 12" id="KW-1133">Transmembrane helix</keyword>
<protein>
    <recommendedName>
        <fullName evidence="13">NAC domain-containing protein</fullName>
    </recommendedName>
</protein>
<feature type="domain" description="NAC" evidence="13">
    <location>
        <begin position="96"/>
        <end position="238"/>
    </location>
</feature>
<organism evidence="14 15">
    <name type="scientific">Ensete ventricosum</name>
    <name type="common">Abyssinian banana</name>
    <name type="synonym">Musa ensete</name>
    <dbReference type="NCBI Taxonomy" id="4639"/>
    <lineage>
        <taxon>Eukaryota</taxon>
        <taxon>Viridiplantae</taxon>
        <taxon>Streptophyta</taxon>
        <taxon>Embryophyta</taxon>
        <taxon>Tracheophyta</taxon>
        <taxon>Spermatophyta</taxon>
        <taxon>Magnoliopsida</taxon>
        <taxon>Liliopsida</taxon>
        <taxon>Zingiberales</taxon>
        <taxon>Musaceae</taxon>
        <taxon>Ensete</taxon>
    </lineage>
</organism>
<dbReference type="Gene3D" id="2.170.150.80">
    <property type="entry name" value="NAC domain"/>
    <property type="match status" value="1"/>
</dbReference>
<accession>A0A426YFZ4</accession>
<evidence type="ECO:0000259" key="13">
    <source>
        <dbReference type="PROSITE" id="PS51005"/>
    </source>
</evidence>
<keyword evidence="8" id="KW-0010">Activator</keyword>